<protein>
    <submittedName>
        <fullName evidence="1">Uncharacterized protein</fullName>
    </submittedName>
</protein>
<gene>
    <name evidence="1" type="ORF">BECKLFY1418C_GA0070996_11232</name>
</gene>
<evidence type="ECO:0000313" key="1">
    <source>
        <dbReference type="EMBL" id="VFK22616.1"/>
    </source>
</evidence>
<accession>A0A450X008</accession>
<dbReference type="AlphaFoldDB" id="A0A450X008"/>
<reference evidence="1" key="1">
    <citation type="submission" date="2019-02" db="EMBL/GenBank/DDBJ databases">
        <authorList>
            <person name="Gruber-Vodicka R. H."/>
            <person name="Seah K. B. B."/>
        </authorList>
    </citation>
    <scope>NUCLEOTIDE SEQUENCE</scope>
    <source>
        <strain evidence="1">BECK_BY7</strain>
    </source>
</reference>
<proteinExistence type="predicted"/>
<dbReference type="EMBL" id="CAADFN010000123">
    <property type="protein sequence ID" value="VFK22616.1"/>
    <property type="molecule type" value="Genomic_DNA"/>
</dbReference>
<name>A0A450X008_9GAMM</name>
<sequence>MEAAIGDAIRYHGACSIIAGLEQAEDAIQELDNPGLSTMNRFLCQQRYQEEMRTLDDPTKSKWKACAEGKIRPSEDEFGMEPLRVLRLFPENWNIEEQIKKYLKEQSKKLRAKGKKDEADALDDIVKADTLTQIQSKYEGYVKRLIAQAAENSKSEIEIRTRQKLGEKADPKDYENLDKIKKQNEKWRALRTGIDNLISKILRTAGDPNPTTDKIKGISTLYTDLLNKIPKAN</sequence>
<organism evidence="1">
    <name type="scientific">Candidatus Kentrum sp. LFY</name>
    <dbReference type="NCBI Taxonomy" id="2126342"/>
    <lineage>
        <taxon>Bacteria</taxon>
        <taxon>Pseudomonadati</taxon>
        <taxon>Pseudomonadota</taxon>
        <taxon>Gammaproteobacteria</taxon>
        <taxon>Candidatus Kentrum</taxon>
    </lineage>
</organism>